<feature type="compositionally biased region" description="Basic residues" evidence="1">
    <location>
        <begin position="100"/>
        <end position="109"/>
    </location>
</feature>
<dbReference type="Pfam" id="PF10512">
    <property type="entry name" value="Borealin"/>
    <property type="match status" value="1"/>
</dbReference>
<dbReference type="Proteomes" id="UP001154282">
    <property type="component" value="Unassembled WGS sequence"/>
</dbReference>
<reference evidence="3" key="1">
    <citation type="submission" date="2022-08" db="EMBL/GenBank/DDBJ databases">
        <authorList>
            <person name="Gutierrez-Valencia J."/>
        </authorList>
    </citation>
    <scope>NUCLEOTIDE SEQUENCE</scope>
</reference>
<protein>
    <recommendedName>
        <fullName evidence="2">Borealin C-terminal domain-containing protein</fullName>
    </recommendedName>
</protein>
<evidence type="ECO:0000313" key="4">
    <source>
        <dbReference type="Proteomes" id="UP001154282"/>
    </source>
</evidence>
<feature type="compositionally biased region" description="Basic and acidic residues" evidence="1">
    <location>
        <begin position="125"/>
        <end position="136"/>
    </location>
</feature>
<name>A0AAV0RC03_9ROSI</name>
<evidence type="ECO:0000313" key="3">
    <source>
        <dbReference type="EMBL" id="CAI0554616.1"/>
    </source>
</evidence>
<feature type="region of interest" description="Disordered" evidence="1">
    <location>
        <begin position="100"/>
        <end position="139"/>
    </location>
</feature>
<feature type="region of interest" description="Disordered" evidence="1">
    <location>
        <begin position="1"/>
        <end position="30"/>
    </location>
</feature>
<proteinExistence type="predicted"/>
<dbReference type="PANTHER" id="PTHR37248">
    <property type="entry name" value="TRANSLATION INITIATION FACTOR"/>
    <property type="match status" value="1"/>
</dbReference>
<comment type="caution">
    <text evidence="3">The sequence shown here is derived from an EMBL/GenBank/DDBJ whole genome shotgun (WGS) entry which is preliminary data.</text>
</comment>
<evidence type="ECO:0000256" key="1">
    <source>
        <dbReference type="SAM" id="MobiDB-lite"/>
    </source>
</evidence>
<dbReference type="InterPro" id="IPR046466">
    <property type="entry name" value="Borealin_C"/>
</dbReference>
<gene>
    <name evidence="3" type="ORF">LITE_LOCUS47257</name>
</gene>
<evidence type="ECO:0000259" key="2">
    <source>
        <dbReference type="Pfam" id="PF10512"/>
    </source>
</evidence>
<dbReference type="EMBL" id="CAMGYJ010000010">
    <property type="protein sequence ID" value="CAI0554616.1"/>
    <property type="molecule type" value="Genomic_DNA"/>
</dbReference>
<dbReference type="PANTHER" id="PTHR37248:SF1">
    <property type="entry name" value="TRANSLATION INITIATION FACTOR"/>
    <property type="match status" value="1"/>
</dbReference>
<organism evidence="3 4">
    <name type="scientific">Linum tenue</name>
    <dbReference type="NCBI Taxonomy" id="586396"/>
    <lineage>
        <taxon>Eukaryota</taxon>
        <taxon>Viridiplantae</taxon>
        <taxon>Streptophyta</taxon>
        <taxon>Embryophyta</taxon>
        <taxon>Tracheophyta</taxon>
        <taxon>Spermatophyta</taxon>
        <taxon>Magnoliopsida</taxon>
        <taxon>eudicotyledons</taxon>
        <taxon>Gunneridae</taxon>
        <taxon>Pentapetalae</taxon>
        <taxon>rosids</taxon>
        <taxon>fabids</taxon>
        <taxon>Malpighiales</taxon>
        <taxon>Linaceae</taxon>
        <taxon>Linum</taxon>
    </lineage>
</organism>
<feature type="domain" description="Borealin C-terminal" evidence="2">
    <location>
        <begin position="289"/>
        <end position="327"/>
    </location>
</feature>
<keyword evidence="4" id="KW-1185">Reference proteome</keyword>
<dbReference type="AlphaFoldDB" id="A0AAV0RC03"/>
<sequence>MALQIQSSNRQKKIGQRDSVATQCSPSSPSSPLILSFSSVTDSVPEQSNSQFREFVRSSFRCCCHCLFRELGFLLFLSLRGTDSKSLSLSSSLRLLSKMPKRKAKRNVKKAVPPPQEPDGGNESELPRAEEKKPESSLDLEVQRQVAAIRAIRDMEIEHSLTALRLLRSNFTEEQLDTPVLEIFKENFPNLSIVKSSEAGQFELQWKDKGDDSSLPQVAGGEEDVHDSLLRGLSMAYPSCSDVPSLGAFELPSHTVTKSVFGTESMQMDDFILEGQSNFNMLSMQDGLQTPGATSQRLSVGMTPKTLRLPKHGEMLLSVRGSPLGVYKEDNMEAIRESEED</sequence>
<accession>A0AAV0RC03</accession>